<feature type="region of interest" description="Disordered" evidence="1">
    <location>
        <begin position="1873"/>
        <end position="1893"/>
    </location>
</feature>
<feature type="transmembrane region" description="Helical" evidence="2">
    <location>
        <begin position="860"/>
        <end position="883"/>
    </location>
</feature>
<dbReference type="GO" id="GO:0016740">
    <property type="term" value="F:transferase activity"/>
    <property type="evidence" value="ECO:0007669"/>
    <property type="project" value="UniProtKB-KW"/>
</dbReference>
<keyword evidence="3" id="KW-0808">Transferase</keyword>
<feature type="transmembrane region" description="Helical" evidence="2">
    <location>
        <begin position="1225"/>
        <end position="1244"/>
    </location>
</feature>
<dbReference type="PANTHER" id="PTHR12526">
    <property type="entry name" value="GLYCOSYLTRANSFERASE"/>
    <property type="match status" value="1"/>
</dbReference>
<dbReference type="EMBL" id="JAGPXD010000003">
    <property type="protein sequence ID" value="KAH7361707.1"/>
    <property type="molecule type" value="Genomic_DNA"/>
</dbReference>
<keyword evidence="2" id="KW-0472">Membrane</keyword>
<feature type="compositionally biased region" description="Basic and acidic residues" evidence="1">
    <location>
        <begin position="2842"/>
        <end position="2851"/>
    </location>
</feature>
<name>A0A8K0X2K4_9PEZI</name>
<feature type="transmembrane region" description="Helical" evidence="2">
    <location>
        <begin position="1291"/>
        <end position="1310"/>
    </location>
</feature>
<proteinExistence type="predicted"/>
<gene>
    <name evidence="3" type="ORF">B0T11DRAFT_76912</name>
</gene>
<feature type="region of interest" description="Disordered" evidence="1">
    <location>
        <begin position="2808"/>
        <end position="2851"/>
    </location>
</feature>
<feature type="transmembrane region" description="Helical" evidence="2">
    <location>
        <begin position="1316"/>
        <end position="1334"/>
    </location>
</feature>
<protein>
    <submittedName>
        <fullName evidence="3">Glycosyl transferase</fullName>
    </submittedName>
</protein>
<reference evidence="3" key="1">
    <citation type="journal article" date="2021" name="Nat. Commun.">
        <title>Genetic determinants of endophytism in the Arabidopsis root mycobiome.</title>
        <authorList>
            <person name="Mesny F."/>
            <person name="Miyauchi S."/>
            <person name="Thiergart T."/>
            <person name="Pickel B."/>
            <person name="Atanasova L."/>
            <person name="Karlsson M."/>
            <person name="Huettel B."/>
            <person name="Barry K.W."/>
            <person name="Haridas S."/>
            <person name="Chen C."/>
            <person name="Bauer D."/>
            <person name="Andreopoulos W."/>
            <person name="Pangilinan J."/>
            <person name="LaButti K."/>
            <person name="Riley R."/>
            <person name="Lipzen A."/>
            <person name="Clum A."/>
            <person name="Drula E."/>
            <person name="Henrissat B."/>
            <person name="Kohler A."/>
            <person name="Grigoriev I.V."/>
            <person name="Martin F.M."/>
            <person name="Hacquard S."/>
        </authorList>
    </citation>
    <scope>NUCLEOTIDE SEQUENCE</scope>
    <source>
        <strain evidence="3">MPI-CAGE-AT-0016</strain>
    </source>
</reference>
<dbReference type="OrthoDB" id="2582433at2759"/>
<feature type="transmembrane region" description="Helical" evidence="2">
    <location>
        <begin position="947"/>
        <end position="967"/>
    </location>
</feature>
<dbReference type="Gene3D" id="3.40.50.2000">
    <property type="entry name" value="Glycogen Phosphorylase B"/>
    <property type="match status" value="1"/>
</dbReference>
<dbReference type="SUPFAM" id="SSF53756">
    <property type="entry name" value="UDP-Glycosyltransferase/glycogen phosphorylase"/>
    <property type="match status" value="1"/>
</dbReference>
<keyword evidence="4" id="KW-1185">Reference proteome</keyword>
<organism evidence="3 4">
    <name type="scientific">Plectosphaerella cucumerina</name>
    <dbReference type="NCBI Taxonomy" id="40658"/>
    <lineage>
        <taxon>Eukaryota</taxon>
        <taxon>Fungi</taxon>
        <taxon>Dikarya</taxon>
        <taxon>Ascomycota</taxon>
        <taxon>Pezizomycotina</taxon>
        <taxon>Sordariomycetes</taxon>
        <taxon>Hypocreomycetidae</taxon>
        <taxon>Glomerellales</taxon>
        <taxon>Plectosphaerellaceae</taxon>
        <taxon>Plectosphaerella</taxon>
    </lineage>
</organism>
<feature type="transmembrane region" description="Helical" evidence="2">
    <location>
        <begin position="903"/>
        <end position="927"/>
    </location>
</feature>
<accession>A0A8K0X2K4</accession>
<dbReference type="Pfam" id="PF13692">
    <property type="entry name" value="Glyco_trans_1_4"/>
    <property type="match status" value="1"/>
</dbReference>
<evidence type="ECO:0000313" key="4">
    <source>
        <dbReference type="Proteomes" id="UP000813385"/>
    </source>
</evidence>
<feature type="region of interest" description="Disordered" evidence="1">
    <location>
        <begin position="66"/>
        <end position="89"/>
    </location>
</feature>
<dbReference type="Proteomes" id="UP000813385">
    <property type="component" value="Unassembled WGS sequence"/>
</dbReference>
<dbReference type="PANTHER" id="PTHR12526:SF630">
    <property type="entry name" value="GLYCOSYLTRANSFERASE"/>
    <property type="match status" value="1"/>
</dbReference>
<keyword evidence="2" id="KW-0812">Transmembrane</keyword>
<sequence>MSGFLPVPGLSNITQCEPVQCNAIIPADRRFDHWYQTVSLAVGATAVVIPILLALIFHLVQSWGNKTPRGSRKRKHARDESRSESEHAGPIQSFRWTKSFRVFDPLDGADSSVIDNSQTYDLVVFPLGMQEAPSLSGSARCSLASGVSMPAKMSLARVDVDSLGPDALDDAHLDHTSDSLWDACFNQNVAGLALRCSLNTKGEQLEKLLAALYTRRISSLLLCNHDWESLDKLDLQHASGLIIENACILPDGQRRDYFQSRRLRETMSRCTKEREERAEFFVGFLDQWNVRPHPSVVKRAVKLAEHFGAVFEHGPIDALRGLNTVHANASRTIGAFEYLRRAEIVDMQTVWSSESMDVAFSNGGKDAEAPVAAFPIEDLKKVIPTLGELFTPKVLSSDVIAFRDTAGEGRLPPSYMESLANPADFWESSMDGQPLASKGCFPLGCEPTAAHFQAIVETQDHLRELRMLHPIEGNEEQRLLASLRLLADHPDCCLSVHDLIKGLRSHEICVYKGLDTGFRADEGSAFFWGVSKGRDASDANCVDIYVSQKAPSDAAVVLHTWLAHQGRSRVERFEHELLLEKTSGRAVKSGIPPGMQTAIERATPAEMLLLRQKIRQTAVNHPMADAIREFTKHILIDESTRAFWSNLCARKVLDGSLSMRDLLRMRLEHHVRQGATELPALEDLVHLYGIVSKLIEDALFFGERSKLIPLTRALLKCYGPAVTTGRVDINADMFALIFFSVLRKSAFEDVYLETTDRCPLFLSHPDQAAVFSELWILGSQCENYFGLSPREVGNVIYHRYNLALAKNPPTAEDRKGTEIMTMYSSTEAPPDTDGAVKSTDSLLASKLTNHERLELWKTRFAHASAITIFCGPAVLDVLLLTLVGRGMFMTAYMKPQLVEAAGYALLTSLLLTAGVTGWVGSTGNYYLPHYAYDSMILFHVQRLSGGFVLATAIGLCGLIGFSLRMSWEAGLIFLAYLLLVSTYLNLLGVMSTMHQHASPLSSGRNVFLTTLPILFISPILSSFVTGHDLEIYLPVMTVFLFTVLYRYRRLCHQWSAWMTNIPTLSAPMIVDWYKSKMDPETSDEERVVNESQLAEDSQLVFAATVHAYIRRSRDAEISDFMSDPLVAKVAHGLPYIDWLFKKPSNEGEVPELFTTAWFTKLGDAIHQQRQLSRGLKDHNVLMLFRQARFDIGQNLGLFLVALMDRWVMLVMSARSPGPAIYTNTTVRYGLCLSITYFCFGAMLLDTALYKYWGFRDNLSTEKLRNYEHAQQVIADGERQRKEAITKALTDIMGKLLVLFGVFTILLWLLVEDGNTIIMYYMYVFGYTCAIIFQFNRCFTTNVATHVSIIISSAAVGFIVGVVLHALSATSDKFYIDVLAQNVAGVLAAGGTSLWAWKDWTASSVVVATEKKAIHDEPKVNTQRKVMATIESEKELWKSNLPQMFVKSTIYADGSSKAQEITSLLNRSLNEPNRVALHSEWSTQLLEVANQMWASGRLTVAVLSRQHFIEAGFQDYTSFSFSSEGQLHVAACFVGESDKRFNDTRPLLATIISEALLYHVAASELELSPAQCIQAEHMVFGSQYMSRRIMSEIVLADAETLNLLSRKTWMEVMKQLCLDTDIDSQWDELPQPVRQVILDRIDGQSSSLSPTFIQWAHAVELDLEAIDFHVGLAQRIHQSSGELLRQVVVFNKSSKGVDHMPAELRPVSIRRGIKTKGFFPVIWRVISTVPFVFVKWVAIITGAGSNMERELHYCFRGLPMESLILWPLLLILRACWHVKNTWVYWLLIYHRPTVVNITRLAKKGAQRKIKKNSILVEMTRSSVTGFASTDDTGAMLLRVFNGSLSEVPEKGEPLFTGHYDESCRLRVRTDTGAGTSTYNYDDERRSRRPYSKETLSPNMHTVGYYDKYGRIVRGSLALDGTNFAFQYYYKSTPKGNSDVLRADFVLAGTENCMLVFWGKPVDPEDYTWVPSKNVSLIVKKIDGKTYTTEYDYQHRRDPVITTFLEEGDGRRTALTHPPALSAHEALLLAPPKNHSFDLDDLLIYHSPLQVRQMLRHSKGAPGVLSNLNPLNWIARYNRRTFRPVPTWRIRTELWSKWLKTNELDAITACWVDELILREEPVLRPYWRARDAGRLEVAERYLDEHINQIVSSIDIETDVSEVSLLAIKTADLYVMGLGKDACPVTTRPQDCYNDTKDRISVIFNDIGCWPMAPGGVSNCRRDLVNGHSTIRNHVLAECANDYGIPRFQVEKNVQSLKLLPLWGLDGGTANHGIMSNLLESQVDEKVDDTDIQRDIVGTFVPLIMDFVKGARMKRYNRSDLVKLSNVVLSMAKYYEHKDYTRTWKSKEVEQAWIAAWLVPYNDPNIAEPSEAFEISRPSMFDFRQSLNIYLAYFFIFAVRVPDECPRVFQSTHHGISSLFGMVLKYRRGVTFGIWDHAILWRECCLNISPAQSELPVSVQSMLLAGIGLATRIAYFHTDVVMPCASLFNPMWEAEIGSDGSRLCSRNLFRRKIDPIVNGISNMDAYNPVDKIRTDKPTVVMLSNVQMIKGVKSAIQAADIIVNRFGFTDYQLVIYGAKDRQPAYALEMERLIVENKLTGKVVLAGFGNSKEVLKDAWLFMNSSISEGLPLAIGEAALAGVPIVATEVGATALVLTDPENSEQRYGEVVPPNDPLALARAQISMLSMVGPWAKFTDQDSITEPNMKAPELPDEIQPQDIDWLTKRFYERAEDRRKLGLLSREVVLHSFHGTRYLREHEQMYWIQWHLAKMRDDPLLQADPFKFGYPEQLRYTEEEDEKSVAVVDDGTSSMQERTRSVVLAPWRARGATPDVEKTAGASTRRGMTPDADKRAGGRS</sequence>
<evidence type="ECO:0000256" key="1">
    <source>
        <dbReference type="SAM" id="MobiDB-lite"/>
    </source>
</evidence>
<comment type="caution">
    <text evidence="3">The sequence shown here is derived from an EMBL/GenBank/DDBJ whole genome shotgun (WGS) entry which is preliminary data.</text>
</comment>
<evidence type="ECO:0000256" key="2">
    <source>
        <dbReference type="SAM" id="Phobius"/>
    </source>
</evidence>
<feature type="transmembrane region" description="Helical" evidence="2">
    <location>
        <begin position="1346"/>
        <end position="1366"/>
    </location>
</feature>
<feature type="transmembrane region" description="Helical" evidence="2">
    <location>
        <begin position="973"/>
        <end position="993"/>
    </location>
</feature>
<feature type="transmembrane region" description="Helical" evidence="2">
    <location>
        <begin position="1195"/>
        <end position="1213"/>
    </location>
</feature>
<keyword evidence="2" id="KW-1133">Transmembrane helix</keyword>
<feature type="compositionally biased region" description="Basic and acidic residues" evidence="1">
    <location>
        <begin position="77"/>
        <end position="87"/>
    </location>
</feature>
<feature type="transmembrane region" description="Helical" evidence="2">
    <location>
        <begin position="1031"/>
        <end position="1047"/>
    </location>
</feature>
<feature type="transmembrane region" description="Helical" evidence="2">
    <location>
        <begin position="38"/>
        <end position="60"/>
    </location>
</feature>
<evidence type="ECO:0000313" key="3">
    <source>
        <dbReference type="EMBL" id="KAH7361707.1"/>
    </source>
</evidence>